<dbReference type="EMBL" id="LR131273">
    <property type="protein sequence ID" value="VDR40387.1"/>
    <property type="molecule type" value="Genomic_DNA"/>
</dbReference>
<name>A0A3P8KU07_TSUPA</name>
<proteinExistence type="predicted"/>
<feature type="compositionally biased region" description="Basic residues" evidence="1">
    <location>
        <begin position="76"/>
        <end position="86"/>
    </location>
</feature>
<evidence type="ECO:0000313" key="2">
    <source>
        <dbReference type="EMBL" id="VDR40387.1"/>
    </source>
</evidence>
<organism evidence="2 3">
    <name type="scientific">Tsukamurella paurometabola</name>
    <name type="common">Corynebacterium paurometabolum</name>
    <dbReference type="NCBI Taxonomy" id="2061"/>
    <lineage>
        <taxon>Bacteria</taxon>
        <taxon>Bacillati</taxon>
        <taxon>Actinomycetota</taxon>
        <taxon>Actinomycetes</taxon>
        <taxon>Mycobacteriales</taxon>
        <taxon>Tsukamurellaceae</taxon>
        <taxon>Tsukamurella</taxon>
    </lineage>
</organism>
<accession>A0A3P8KU07</accession>
<reference evidence="2 3" key="1">
    <citation type="submission" date="2018-12" db="EMBL/GenBank/DDBJ databases">
        <authorList>
            <consortium name="Pathogen Informatics"/>
        </authorList>
    </citation>
    <scope>NUCLEOTIDE SEQUENCE [LARGE SCALE GENOMIC DNA]</scope>
    <source>
        <strain evidence="2 3">NCTC10741</strain>
    </source>
</reference>
<dbReference type="Proteomes" id="UP000271626">
    <property type="component" value="Chromosome"/>
</dbReference>
<dbReference type="AlphaFoldDB" id="A0A3P8KU07"/>
<protein>
    <submittedName>
        <fullName evidence="2">Uncharacterized protein</fullName>
    </submittedName>
</protein>
<evidence type="ECO:0000256" key="1">
    <source>
        <dbReference type="SAM" id="MobiDB-lite"/>
    </source>
</evidence>
<gene>
    <name evidence="2" type="ORF">NCTC10741_03545</name>
</gene>
<sequence>MSAQGVSDALDDLEWLGLVYRAGDARTGRRSRYYLPAPGGADPASSPERREEYAAAVARAIAVRADPQSPADRRRELRLKRRAACG</sequence>
<feature type="region of interest" description="Disordered" evidence="1">
    <location>
        <begin position="65"/>
        <end position="86"/>
    </location>
</feature>
<evidence type="ECO:0000313" key="3">
    <source>
        <dbReference type="Proteomes" id="UP000271626"/>
    </source>
</evidence>